<dbReference type="InterPro" id="IPR012429">
    <property type="entry name" value="HGSNAT_cat"/>
</dbReference>
<dbReference type="Pfam" id="PF07786">
    <property type="entry name" value="HGSNAT_cat"/>
    <property type="match status" value="1"/>
</dbReference>
<protein>
    <recommendedName>
        <fullName evidence="2">Heparan-alpha-glucosaminide N-acetyltransferase catalytic domain-containing protein</fullName>
    </recommendedName>
</protein>
<keyword evidence="1" id="KW-0812">Transmembrane</keyword>
<dbReference type="Proteomes" id="UP000185783">
    <property type="component" value="Unassembled WGS sequence"/>
</dbReference>
<keyword evidence="1" id="KW-0472">Membrane</keyword>
<feature type="transmembrane region" description="Helical" evidence="1">
    <location>
        <begin position="155"/>
        <end position="178"/>
    </location>
</feature>
<feature type="transmembrane region" description="Helical" evidence="1">
    <location>
        <begin position="215"/>
        <end position="238"/>
    </location>
</feature>
<evidence type="ECO:0000313" key="3">
    <source>
        <dbReference type="EMBL" id="OKL45479.1"/>
    </source>
</evidence>
<sequence length="318" mass="35349">MARGFALWAMAVYHFSWDLTWFQLVDWPVTQGIGWRMFAASIAGSFLFLVGFSSVLAHNSGVRWRRFWVRLVKVAGAALLISVGTHYAFGSGMVRFGILHNIAVSSVLVLPFLRLTAVINLAAALLVLSVGIYGYSQPVNAVWFWTGLVGSPYNAVDFVPVFPWFAAVLLGAATGQVFQRRQMTKPAIQSEQWARPAASRQVVRRGLAWCGRHSLLFYLVHQPVLFGALWTLVALGMLPDREELAFQRSCVAACEASATQTHCEAVCACTKSALQAEGMWQQAVTTQPDPEMRTRIQQTYRTCFLQNQRNTEESIPGQ</sequence>
<proteinExistence type="predicted"/>
<feature type="transmembrane region" description="Helical" evidence="1">
    <location>
        <begin position="117"/>
        <end position="135"/>
    </location>
</feature>
<dbReference type="EMBL" id="LVVZ01000005">
    <property type="protein sequence ID" value="OKL45479.1"/>
    <property type="molecule type" value="Genomic_DNA"/>
</dbReference>
<feature type="domain" description="Heparan-alpha-glucosaminide N-acetyltransferase catalytic" evidence="2">
    <location>
        <begin position="2"/>
        <end position="223"/>
    </location>
</feature>
<dbReference type="STRING" id="197461.A3843_03955"/>
<evidence type="ECO:0000256" key="1">
    <source>
        <dbReference type="SAM" id="Phobius"/>
    </source>
</evidence>
<organism evidence="3 4">
    <name type="scientific">Pseudovibrio exalbescens</name>
    <dbReference type="NCBI Taxonomy" id="197461"/>
    <lineage>
        <taxon>Bacteria</taxon>
        <taxon>Pseudomonadati</taxon>
        <taxon>Pseudomonadota</taxon>
        <taxon>Alphaproteobacteria</taxon>
        <taxon>Hyphomicrobiales</taxon>
        <taxon>Stappiaceae</taxon>
        <taxon>Pseudovibrio</taxon>
    </lineage>
</organism>
<evidence type="ECO:0000313" key="4">
    <source>
        <dbReference type="Proteomes" id="UP000185783"/>
    </source>
</evidence>
<keyword evidence="4" id="KW-1185">Reference proteome</keyword>
<name>A0A1U7JL77_9HYPH</name>
<feature type="transmembrane region" description="Helical" evidence="1">
    <location>
        <begin position="93"/>
        <end position="110"/>
    </location>
</feature>
<feature type="transmembrane region" description="Helical" evidence="1">
    <location>
        <begin position="67"/>
        <end position="87"/>
    </location>
</feature>
<comment type="caution">
    <text evidence="3">The sequence shown here is derived from an EMBL/GenBank/DDBJ whole genome shotgun (WGS) entry which is preliminary data.</text>
</comment>
<accession>A0A1U7JL77</accession>
<reference evidence="3 4" key="1">
    <citation type="submission" date="2016-03" db="EMBL/GenBank/DDBJ databases">
        <title>Genome sequence of Nesiotobacter sp. nov., a moderately halophilic alphaproteobacterium isolated from the Yellow Sea, China.</title>
        <authorList>
            <person name="Zhang G."/>
            <person name="Zhang R."/>
        </authorList>
    </citation>
    <scope>NUCLEOTIDE SEQUENCE [LARGE SCALE GENOMIC DNA]</scope>
    <source>
        <strain evidence="3 4">WB1-6</strain>
    </source>
</reference>
<feature type="transmembrane region" description="Helical" evidence="1">
    <location>
        <begin position="32"/>
        <end position="55"/>
    </location>
</feature>
<evidence type="ECO:0000259" key="2">
    <source>
        <dbReference type="Pfam" id="PF07786"/>
    </source>
</evidence>
<keyword evidence="1" id="KW-1133">Transmembrane helix</keyword>
<dbReference type="AlphaFoldDB" id="A0A1U7JL77"/>
<gene>
    <name evidence="3" type="ORF">A3843_03955</name>
</gene>